<dbReference type="SUPFAM" id="SSF46689">
    <property type="entry name" value="Homeodomain-like"/>
    <property type="match status" value="1"/>
</dbReference>
<dbReference type="Proteomes" id="UP000053647">
    <property type="component" value="Unassembled WGS sequence"/>
</dbReference>
<sequence length="90" mass="10196">ITMPPHTSQEMREHMVHWHEQLGKSTPEISELTSCSEWTVCNVLHLYGEYGTVQNPLSWPRGGPRVLNTGDMNYLSSILAANPSLYLDEL</sequence>
<reference evidence="2" key="2">
    <citation type="submission" date="2015-01" db="EMBL/GenBank/DDBJ databases">
        <title>Evolutionary Origins and Diversification of the Mycorrhizal Mutualists.</title>
        <authorList>
            <consortium name="DOE Joint Genome Institute"/>
            <consortium name="Mycorrhizal Genomics Consortium"/>
            <person name="Kohler A."/>
            <person name="Kuo A."/>
            <person name="Nagy L.G."/>
            <person name="Floudas D."/>
            <person name="Copeland A."/>
            <person name="Barry K.W."/>
            <person name="Cichocki N."/>
            <person name="Veneault-Fourrey C."/>
            <person name="LaButti K."/>
            <person name="Lindquist E.A."/>
            <person name="Lipzen A."/>
            <person name="Lundell T."/>
            <person name="Morin E."/>
            <person name="Murat C."/>
            <person name="Riley R."/>
            <person name="Ohm R."/>
            <person name="Sun H."/>
            <person name="Tunlid A."/>
            <person name="Henrissat B."/>
            <person name="Grigoriev I.V."/>
            <person name="Hibbett D.S."/>
            <person name="Martin F."/>
        </authorList>
    </citation>
    <scope>NUCLEOTIDE SEQUENCE [LARGE SCALE GENOMIC DNA]</scope>
    <source>
        <strain evidence="2">ATCC 200175</strain>
    </source>
</reference>
<gene>
    <name evidence="1" type="ORF">PAXINDRAFT_85801</name>
</gene>
<name>A0A0C9TTP9_PAXIN</name>
<evidence type="ECO:0000313" key="1">
    <source>
        <dbReference type="EMBL" id="KIJ10576.1"/>
    </source>
</evidence>
<dbReference type="HOGENOM" id="CLU_056788_8_3_1"/>
<keyword evidence="2" id="KW-1185">Reference proteome</keyword>
<evidence type="ECO:0000313" key="2">
    <source>
        <dbReference type="Proteomes" id="UP000053647"/>
    </source>
</evidence>
<reference evidence="1 2" key="1">
    <citation type="submission" date="2014-06" db="EMBL/GenBank/DDBJ databases">
        <authorList>
            <consortium name="DOE Joint Genome Institute"/>
            <person name="Kuo A."/>
            <person name="Kohler A."/>
            <person name="Nagy L.G."/>
            <person name="Floudas D."/>
            <person name="Copeland A."/>
            <person name="Barry K.W."/>
            <person name="Cichocki N."/>
            <person name="Veneault-Fourrey C."/>
            <person name="LaButti K."/>
            <person name="Lindquist E.A."/>
            <person name="Lipzen A."/>
            <person name="Lundell T."/>
            <person name="Morin E."/>
            <person name="Murat C."/>
            <person name="Sun H."/>
            <person name="Tunlid A."/>
            <person name="Henrissat B."/>
            <person name="Grigoriev I.V."/>
            <person name="Hibbett D.S."/>
            <person name="Martin F."/>
            <person name="Nordberg H.P."/>
            <person name="Cantor M.N."/>
            <person name="Hua S.X."/>
        </authorList>
    </citation>
    <scope>NUCLEOTIDE SEQUENCE [LARGE SCALE GENOMIC DNA]</scope>
    <source>
        <strain evidence="1 2">ATCC 200175</strain>
    </source>
</reference>
<dbReference type="Gene3D" id="1.10.10.10">
    <property type="entry name" value="Winged helix-like DNA-binding domain superfamily/Winged helix DNA-binding domain"/>
    <property type="match status" value="1"/>
</dbReference>
<dbReference type="InterPro" id="IPR009057">
    <property type="entry name" value="Homeodomain-like_sf"/>
</dbReference>
<dbReference type="AlphaFoldDB" id="A0A0C9TTP9"/>
<proteinExistence type="predicted"/>
<dbReference type="OrthoDB" id="3022198at2759"/>
<dbReference type="EMBL" id="KN819402">
    <property type="protein sequence ID" value="KIJ10576.1"/>
    <property type="molecule type" value="Genomic_DNA"/>
</dbReference>
<feature type="non-terminal residue" evidence="1">
    <location>
        <position position="1"/>
    </location>
</feature>
<accession>A0A0C9TTP9</accession>
<dbReference type="InterPro" id="IPR036388">
    <property type="entry name" value="WH-like_DNA-bd_sf"/>
</dbReference>
<protein>
    <submittedName>
        <fullName evidence="1">Unplaced genomic scaffold PAXINscaffold_80, whole genome shotgun sequence</fullName>
    </submittedName>
</protein>
<organism evidence="1 2">
    <name type="scientific">Paxillus involutus ATCC 200175</name>
    <dbReference type="NCBI Taxonomy" id="664439"/>
    <lineage>
        <taxon>Eukaryota</taxon>
        <taxon>Fungi</taxon>
        <taxon>Dikarya</taxon>
        <taxon>Basidiomycota</taxon>
        <taxon>Agaricomycotina</taxon>
        <taxon>Agaricomycetes</taxon>
        <taxon>Agaricomycetidae</taxon>
        <taxon>Boletales</taxon>
        <taxon>Paxilineae</taxon>
        <taxon>Paxillaceae</taxon>
        <taxon>Paxillus</taxon>
    </lineage>
</organism>